<dbReference type="EMBL" id="CM000836">
    <property type="protein sequence ID" value="KRH68218.1"/>
    <property type="molecule type" value="Genomic_DNA"/>
</dbReference>
<dbReference type="Gramene" id="KRH68218">
    <property type="protein sequence ID" value="KRH68218"/>
    <property type="gene ID" value="GLYMA_03G216500"/>
</dbReference>
<reference evidence="4" key="2">
    <citation type="submission" date="2018-02" db="UniProtKB">
        <authorList>
            <consortium name="EnsemblPlants"/>
        </authorList>
    </citation>
    <scope>IDENTIFICATION</scope>
    <source>
        <strain evidence="4">Williams 82</strain>
    </source>
</reference>
<feature type="transmembrane region" description="Helical" evidence="2">
    <location>
        <begin position="360"/>
        <end position="379"/>
    </location>
</feature>
<evidence type="ECO:0000313" key="5">
    <source>
        <dbReference type="Proteomes" id="UP000008827"/>
    </source>
</evidence>
<evidence type="ECO:0000256" key="2">
    <source>
        <dbReference type="SAM" id="Phobius"/>
    </source>
</evidence>
<keyword evidence="2" id="KW-0472">Membrane</keyword>
<organism evidence="3">
    <name type="scientific">Glycine max</name>
    <name type="common">Soybean</name>
    <name type="synonym">Glycine hispida</name>
    <dbReference type="NCBI Taxonomy" id="3847"/>
    <lineage>
        <taxon>Eukaryota</taxon>
        <taxon>Viridiplantae</taxon>
        <taxon>Streptophyta</taxon>
        <taxon>Embryophyta</taxon>
        <taxon>Tracheophyta</taxon>
        <taxon>Spermatophyta</taxon>
        <taxon>Magnoliopsida</taxon>
        <taxon>eudicotyledons</taxon>
        <taxon>Gunneridae</taxon>
        <taxon>Pentapetalae</taxon>
        <taxon>rosids</taxon>
        <taxon>fabids</taxon>
        <taxon>Fabales</taxon>
        <taxon>Fabaceae</taxon>
        <taxon>Papilionoideae</taxon>
        <taxon>50 kb inversion clade</taxon>
        <taxon>NPAAA clade</taxon>
        <taxon>indigoferoid/millettioid clade</taxon>
        <taxon>Phaseoleae</taxon>
        <taxon>Glycine</taxon>
        <taxon>Glycine subgen. Soja</taxon>
    </lineage>
</organism>
<dbReference type="PaxDb" id="3847-GLYMA03G37455.1"/>
<protein>
    <submittedName>
        <fullName evidence="3 4">Uncharacterized protein</fullName>
    </submittedName>
</protein>
<reference evidence="3" key="3">
    <citation type="submission" date="2018-07" db="EMBL/GenBank/DDBJ databases">
        <title>WGS assembly of Glycine max.</title>
        <authorList>
            <person name="Schmutz J."/>
            <person name="Cannon S."/>
            <person name="Schlueter J."/>
            <person name="Ma J."/>
            <person name="Mitros T."/>
            <person name="Nelson W."/>
            <person name="Hyten D."/>
            <person name="Song Q."/>
            <person name="Thelen J."/>
            <person name="Cheng J."/>
            <person name="Xu D."/>
            <person name="Hellsten U."/>
            <person name="May G."/>
            <person name="Yu Y."/>
            <person name="Sakurai T."/>
            <person name="Umezawa T."/>
            <person name="Bhattacharyya M."/>
            <person name="Sandhu D."/>
            <person name="Valliyodan B."/>
            <person name="Lindquist E."/>
            <person name="Peto M."/>
            <person name="Grant D."/>
            <person name="Shu S."/>
            <person name="Goodstein D."/>
            <person name="Barry K."/>
            <person name="Futrell-Griggs M."/>
            <person name="Abernathy B."/>
            <person name="Du J."/>
            <person name="Tian Z."/>
            <person name="Zhu L."/>
            <person name="Gill N."/>
            <person name="Joshi T."/>
            <person name="Libault M."/>
            <person name="Sethuraman A."/>
            <person name="Zhang X."/>
            <person name="Shinozaki K."/>
            <person name="Nguyen H."/>
            <person name="Wing R."/>
            <person name="Cregan P."/>
            <person name="Specht J."/>
            <person name="Grimwood J."/>
            <person name="Rokhsar D."/>
            <person name="Stacey G."/>
            <person name="Shoemaker R."/>
            <person name="Jackson S."/>
        </authorList>
    </citation>
    <scope>NUCLEOTIDE SEQUENCE</scope>
    <source>
        <tissue evidence="3">Callus</tissue>
    </source>
</reference>
<feature type="transmembrane region" description="Helical" evidence="2">
    <location>
        <begin position="84"/>
        <end position="106"/>
    </location>
</feature>
<dbReference type="OMA" id="QHAKQKF"/>
<sequence>MLILHVRSFRLNNYYVCYLEKLGQYEPEDRYSVACTFKKQRNKKRLSNKKINMEDKRTAITNNQARKKIHPLIRSLSIGGEGGIAGLVVFGGALAIAGFMAVASFASNKNKAKDTHDDHQPPKPKPKPQQLLLEEHICKSEEDHDTTQSLTSLIQHGDSTCCWASNMSKTQVSDSSESLSVQSLILEEKNELKARSVEESPTDFHHQEIVFSDSSHPESAASSNEGGVAEECMMSLLNSPSGQDEEPQDDSTSSETETVTEDDDIKDDDDDDDEMLSDDVSEIGEQDGSKVATGTTSMEPVWPEELIQHAKQKFKGDSHVCSDSEVDGSDDLDEAMMTVANQATMNQNLNFFMVPNNQPLTTWVFPFLLLALLLILVLLTRRPQESFYVLDEGTTVVKRI</sequence>
<gene>
    <name evidence="3" type="ORF">GLYMA_03G216500</name>
</gene>
<name>A0A0R0KN08_SOYBN</name>
<dbReference type="EnsemblPlants" id="KRH68218">
    <property type="protein sequence ID" value="KRH68218"/>
    <property type="gene ID" value="GLYMA_03G216500"/>
</dbReference>
<dbReference type="AlphaFoldDB" id="A0A0R0KN08"/>
<accession>A0A0R0KN08</accession>
<dbReference type="Proteomes" id="UP000008827">
    <property type="component" value="Chromosome 3"/>
</dbReference>
<keyword evidence="2" id="KW-1133">Transmembrane helix</keyword>
<keyword evidence="5" id="KW-1185">Reference proteome</keyword>
<evidence type="ECO:0000256" key="1">
    <source>
        <dbReference type="SAM" id="MobiDB-lite"/>
    </source>
</evidence>
<proteinExistence type="predicted"/>
<feature type="compositionally biased region" description="Acidic residues" evidence="1">
    <location>
        <begin position="258"/>
        <end position="285"/>
    </location>
</feature>
<keyword evidence="2" id="KW-0812">Transmembrane</keyword>
<evidence type="ECO:0000313" key="3">
    <source>
        <dbReference type="EMBL" id="KRH68218.1"/>
    </source>
</evidence>
<evidence type="ECO:0000313" key="4">
    <source>
        <dbReference type="EnsemblPlants" id="KRH68218"/>
    </source>
</evidence>
<reference evidence="3 4" key="1">
    <citation type="journal article" date="2010" name="Nature">
        <title>Genome sequence of the palaeopolyploid soybean.</title>
        <authorList>
            <person name="Schmutz J."/>
            <person name="Cannon S.B."/>
            <person name="Schlueter J."/>
            <person name="Ma J."/>
            <person name="Mitros T."/>
            <person name="Nelson W."/>
            <person name="Hyten D.L."/>
            <person name="Song Q."/>
            <person name="Thelen J.J."/>
            <person name="Cheng J."/>
            <person name="Xu D."/>
            <person name="Hellsten U."/>
            <person name="May G.D."/>
            <person name="Yu Y."/>
            <person name="Sakurai T."/>
            <person name="Umezawa T."/>
            <person name="Bhattacharyya M.K."/>
            <person name="Sandhu D."/>
            <person name="Valliyodan B."/>
            <person name="Lindquist E."/>
            <person name="Peto M."/>
            <person name="Grant D."/>
            <person name="Shu S."/>
            <person name="Goodstein D."/>
            <person name="Barry K."/>
            <person name="Futrell-Griggs M."/>
            <person name="Abernathy B."/>
            <person name="Du J."/>
            <person name="Tian Z."/>
            <person name="Zhu L."/>
            <person name="Gill N."/>
            <person name="Joshi T."/>
            <person name="Libault M."/>
            <person name="Sethuraman A."/>
            <person name="Zhang X.-C."/>
            <person name="Shinozaki K."/>
            <person name="Nguyen H.T."/>
            <person name="Wing R.A."/>
            <person name="Cregan P."/>
            <person name="Specht J."/>
            <person name="Grimwood J."/>
            <person name="Rokhsar D."/>
            <person name="Stacey G."/>
            <person name="Shoemaker R.C."/>
            <person name="Jackson S.A."/>
        </authorList>
    </citation>
    <scope>NUCLEOTIDE SEQUENCE</scope>
    <source>
        <strain evidence="4">cv. Williams 82</strain>
        <tissue evidence="3">Callus</tissue>
    </source>
</reference>
<feature type="region of interest" description="Disordered" evidence="1">
    <location>
        <begin position="238"/>
        <end position="297"/>
    </location>
</feature>
<dbReference type="InParanoid" id="A0A0R0KN08"/>